<evidence type="ECO:0000256" key="3">
    <source>
        <dbReference type="PROSITE-ProRule" id="PRU00023"/>
    </source>
</evidence>
<organism evidence="5 6">
    <name type="scientific">Carex littledalei</name>
    <dbReference type="NCBI Taxonomy" id="544730"/>
    <lineage>
        <taxon>Eukaryota</taxon>
        <taxon>Viridiplantae</taxon>
        <taxon>Streptophyta</taxon>
        <taxon>Embryophyta</taxon>
        <taxon>Tracheophyta</taxon>
        <taxon>Spermatophyta</taxon>
        <taxon>Magnoliopsida</taxon>
        <taxon>Liliopsida</taxon>
        <taxon>Poales</taxon>
        <taxon>Cyperaceae</taxon>
        <taxon>Cyperoideae</taxon>
        <taxon>Cariceae</taxon>
        <taxon>Carex</taxon>
        <taxon>Carex subgen. Euthyceras</taxon>
    </lineage>
</organism>
<feature type="repeat" description="ANK" evidence="3">
    <location>
        <begin position="17"/>
        <end position="38"/>
    </location>
</feature>
<keyword evidence="1" id="KW-0677">Repeat</keyword>
<dbReference type="Proteomes" id="UP000623129">
    <property type="component" value="Unassembled WGS sequence"/>
</dbReference>
<dbReference type="Pfam" id="PF12796">
    <property type="entry name" value="Ank_2"/>
    <property type="match status" value="2"/>
</dbReference>
<keyword evidence="4" id="KW-0472">Membrane</keyword>
<evidence type="ECO:0000256" key="4">
    <source>
        <dbReference type="SAM" id="Phobius"/>
    </source>
</evidence>
<keyword evidence="2 3" id="KW-0040">ANK repeat</keyword>
<dbReference type="SMART" id="SM00248">
    <property type="entry name" value="ANK"/>
    <property type="match status" value="7"/>
</dbReference>
<keyword evidence="4" id="KW-0812">Transmembrane</keyword>
<dbReference type="EMBL" id="SWLB01000008">
    <property type="protein sequence ID" value="KAF3335402.1"/>
    <property type="molecule type" value="Genomic_DNA"/>
</dbReference>
<evidence type="ECO:0000313" key="6">
    <source>
        <dbReference type="Proteomes" id="UP000623129"/>
    </source>
</evidence>
<name>A0A833R6R4_9POAL</name>
<feature type="transmembrane region" description="Helical" evidence="4">
    <location>
        <begin position="341"/>
        <end position="369"/>
    </location>
</feature>
<proteinExistence type="predicted"/>
<keyword evidence="4" id="KW-1133">Transmembrane helix</keyword>
<dbReference type="SUPFAM" id="SSF48403">
    <property type="entry name" value="Ankyrin repeat"/>
    <property type="match status" value="1"/>
</dbReference>
<dbReference type="Pfam" id="PF00023">
    <property type="entry name" value="Ank"/>
    <property type="match status" value="2"/>
</dbReference>
<dbReference type="OrthoDB" id="1916412at2759"/>
<dbReference type="PANTHER" id="PTHR24186:SF50">
    <property type="entry name" value="ANKYRIN REPEAT-CONTAINING PROTEIN ITN1-LIKE ISOFORM X1"/>
    <property type="match status" value="1"/>
</dbReference>
<protein>
    <submittedName>
        <fullName evidence="5">Rabankyrin-5</fullName>
    </submittedName>
</protein>
<evidence type="ECO:0000256" key="1">
    <source>
        <dbReference type="ARBA" id="ARBA00022737"/>
    </source>
</evidence>
<dbReference type="InterPro" id="IPR002110">
    <property type="entry name" value="Ankyrin_rpt"/>
</dbReference>
<feature type="repeat" description="ANK" evidence="3">
    <location>
        <begin position="122"/>
        <end position="144"/>
    </location>
</feature>
<keyword evidence="6" id="KW-1185">Reference proteome</keyword>
<dbReference type="PANTHER" id="PTHR24186">
    <property type="entry name" value="PROTEIN PHOSPHATASE 1 REGULATORY SUBUNIT"/>
    <property type="match status" value="1"/>
</dbReference>
<dbReference type="PROSITE" id="PS50088">
    <property type="entry name" value="ANK_REPEAT"/>
    <property type="match status" value="3"/>
</dbReference>
<dbReference type="AlphaFoldDB" id="A0A833R6R4"/>
<feature type="repeat" description="ANK" evidence="3">
    <location>
        <begin position="227"/>
        <end position="249"/>
    </location>
</feature>
<comment type="caution">
    <text evidence="5">The sequence shown here is derived from an EMBL/GenBank/DDBJ whole genome shotgun (WGS) entry which is preliminary data.</text>
</comment>
<feature type="transmembrane region" description="Helical" evidence="4">
    <location>
        <begin position="419"/>
        <end position="443"/>
    </location>
</feature>
<accession>A0A833R6R4</accession>
<evidence type="ECO:0000313" key="5">
    <source>
        <dbReference type="EMBL" id="KAF3335402.1"/>
    </source>
</evidence>
<dbReference type="InterPro" id="IPR036770">
    <property type="entry name" value="Ankyrin_rpt-contain_sf"/>
</dbReference>
<dbReference type="GO" id="GO:0005886">
    <property type="term" value="C:plasma membrane"/>
    <property type="evidence" value="ECO:0007669"/>
    <property type="project" value="TreeGrafter"/>
</dbReference>
<gene>
    <name evidence="5" type="ORF">FCM35_KLT19909</name>
</gene>
<evidence type="ECO:0000256" key="2">
    <source>
        <dbReference type="ARBA" id="ARBA00023043"/>
    </source>
</evidence>
<dbReference type="PROSITE" id="PS50297">
    <property type="entry name" value="ANK_REP_REGION"/>
    <property type="match status" value="3"/>
</dbReference>
<sequence>MGDENIMEKVLRARNKDGETALHEAARNSHAAVAHLLITADPGLASVMDDQGMSPFYLATTSGHLDVVHEMVQGLIGMEVSKACYAGPDGQTVLHAAVLRSKEMTEKLLTWKPLLAKMPDNSGSTPLHFAASYGYDKIARVLLKCDHSLAYLHDSCGSFPVHVAAKMGHVGVIRAIMDHCPDSDELLDAERRNFLHVAAQNGRCPVVRLICRTTSNHKNMKNGRDNDGNTPLHLAIDSTHEIVVKQLMEDKEVSINIFNKKGLTLRDHSAIATFNDNTISPIFQKENFWIEKSTEMLGAYYGARRTMRLLNRGVTSSKPHLKKQFVSTSLRFMIWASRCTVISFTLAIFVVLAPVNKLLGIIIVGAAVFQYDGVGRDHLLTTRVISGRRGWKQLFPNKLPETSLRQSLAAWLPYALSYIMYYADLLCPIVITAVVPVIMDLVWHIGKLVVTYIAKHV</sequence>
<reference evidence="5" key="1">
    <citation type="submission" date="2020-01" db="EMBL/GenBank/DDBJ databases">
        <title>Genome sequence of Kobresia littledalei, the first chromosome-level genome in the family Cyperaceae.</title>
        <authorList>
            <person name="Qu G."/>
        </authorList>
    </citation>
    <scope>NUCLEOTIDE SEQUENCE</scope>
    <source>
        <strain evidence="5">C.B.Clarke</strain>
        <tissue evidence="5">Leaf</tissue>
    </source>
</reference>
<dbReference type="Gene3D" id="1.25.40.20">
    <property type="entry name" value="Ankyrin repeat-containing domain"/>
    <property type="match status" value="2"/>
</dbReference>